<organism evidence="3 4">
    <name type="scientific">Actinomadura latina</name>
    <dbReference type="NCBI Taxonomy" id="163603"/>
    <lineage>
        <taxon>Bacteria</taxon>
        <taxon>Bacillati</taxon>
        <taxon>Actinomycetota</taxon>
        <taxon>Actinomycetes</taxon>
        <taxon>Streptosporangiales</taxon>
        <taxon>Thermomonosporaceae</taxon>
        <taxon>Actinomadura</taxon>
    </lineage>
</organism>
<dbReference type="RefSeq" id="WP_067640910.1">
    <property type="nucleotide sequence ID" value="NZ_JAAXPI010000038.1"/>
</dbReference>
<evidence type="ECO:0000313" key="4">
    <source>
        <dbReference type="Proteomes" id="UP000579250"/>
    </source>
</evidence>
<reference evidence="3 4" key="1">
    <citation type="submission" date="2020-04" db="EMBL/GenBank/DDBJ databases">
        <title>MicrobeNet Type strains.</title>
        <authorList>
            <person name="Nicholson A.C."/>
        </authorList>
    </citation>
    <scope>NUCLEOTIDE SEQUENCE [LARGE SCALE GENOMIC DNA]</scope>
    <source>
        <strain evidence="3 4">ATCC BAA-277</strain>
    </source>
</reference>
<dbReference type="AlphaFoldDB" id="A0A846Z7P5"/>
<comment type="caution">
    <text evidence="3">The sequence shown here is derived from an EMBL/GenBank/DDBJ whole genome shotgun (WGS) entry which is preliminary data.</text>
</comment>
<gene>
    <name evidence="3" type="ORF">HGB48_23200</name>
</gene>
<evidence type="ECO:0000313" key="3">
    <source>
        <dbReference type="EMBL" id="NKZ06625.1"/>
    </source>
</evidence>
<evidence type="ECO:0000256" key="1">
    <source>
        <dbReference type="ARBA" id="ARBA00008775"/>
    </source>
</evidence>
<dbReference type="PANTHER" id="PTHR32097:SF4">
    <property type="entry name" value="GENERAL STRESS PROTEIN 16U"/>
    <property type="match status" value="1"/>
</dbReference>
<dbReference type="Pfam" id="PF02342">
    <property type="entry name" value="TerD"/>
    <property type="match status" value="1"/>
</dbReference>
<dbReference type="Gene3D" id="2.60.60.30">
    <property type="entry name" value="sav2460 like domains"/>
    <property type="match status" value="1"/>
</dbReference>
<feature type="domain" description="TerD" evidence="2">
    <location>
        <begin position="10"/>
        <end position="155"/>
    </location>
</feature>
<keyword evidence="4" id="KW-1185">Reference proteome</keyword>
<evidence type="ECO:0000259" key="2">
    <source>
        <dbReference type="Pfam" id="PF02342"/>
    </source>
</evidence>
<sequence>MPITFAFAGADADLTLLLLDASGKVRGDEDFVFYHQPAAAGGAARLLGKQPEGQVTTERAGLHLSALPEDVHRVAVSINMDVDTGLTCAALTHAALEMRCITGTTWTFRPPPDSAVRAMAMAEFYRHTVNGQPVWKLRALGQGWADGLSGLARDHAPVRQVSATTQVVTVIRARDQRPITL</sequence>
<dbReference type="CDD" id="cd06974">
    <property type="entry name" value="TerD_like"/>
    <property type="match status" value="1"/>
</dbReference>
<dbReference type="Proteomes" id="UP000579250">
    <property type="component" value="Unassembled WGS sequence"/>
</dbReference>
<protein>
    <submittedName>
        <fullName evidence="3">TerD family protein</fullName>
    </submittedName>
</protein>
<dbReference type="EMBL" id="JAAXPI010000038">
    <property type="protein sequence ID" value="NKZ06625.1"/>
    <property type="molecule type" value="Genomic_DNA"/>
</dbReference>
<comment type="similarity">
    <text evidence="1">Belongs to the CAPAB/TerDEXZ family.</text>
</comment>
<name>A0A846Z7P5_9ACTN</name>
<dbReference type="InterPro" id="IPR003325">
    <property type="entry name" value="TerD"/>
</dbReference>
<proteinExistence type="inferred from homology"/>
<dbReference type="PANTHER" id="PTHR32097">
    <property type="entry name" value="CAMP-BINDING PROTEIN 1-RELATED"/>
    <property type="match status" value="1"/>
</dbReference>
<accession>A0A846Z7P5</accession>
<dbReference type="InterPro" id="IPR051324">
    <property type="entry name" value="Stress/Tellurium_Resist"/>
</dbReference>